<dbReference type="EMBL" id="AZBU02000001">
    <property type="protein sequence ID" value="TMS34238.1"/>
    <property type="molecule type" value="Genomic_DNA"/>
</dbReference>
<evidence type="ECO:0000313" key="1">
    <source>
        <dbReference type="EMBL" id="TMS34238.1"/>
    </source>
</evidence>
<dbReference type="Proteomes" id="UP000298663">
    <property type="component" value="Unassembled WGS sequence"/>
</dbReference>
<sequence>MRLHLYFAAKRACPGNWYKTINRNIFRPSRLSHALAAFVLRLERPGNRRQVYYTSWTIFPRALIYRGFNYRFEEDDHVLPGQGHCQSEEESTGRGYITGHSICMLNSST</sequence>
<keyword evidence="2" id="KW-1185">Reference proteome</keyword>
<name>A0A4U8URD1_STECR</name>
<reference evidence="1 2" key="1">
    <citation type="journal article" date="2015" name="Genome Biol.">
        <title>Comparative genomics of Steinernema reveals deeply conserved gene regulatory networks.</title>
        <authorList>
            <person name="Dillman A.R."/>
            <person name="Macchietto M."/>
            <person name="Porter C.F."/>
            <person name="Rogers A."/>
            <person name="Williams B."/>
            <person name="Antoshechkin I."/>
            <person name="Lee M.M."/>
            <person name="Goodwin Z."/>
            <person name="Lu X."/>
            <person name="Lewis E.E."/>
            <person name="Goodrich-Blair H."/>
            <person name="Stock S.P."/>
            <person name="Adams B.J."/>
            <person name="Sternberg P.W."/>
            <person name="Mortazavi A."/>
        </authorList>
    </citation>
    <scope>NUCLEOTIDE SEQUENCE [LARGE SCALE GENOMIC DNA]</scope>
    <source>
        <strain evidence="1 2">ALL</strain>
    </source>
</reference>
<accession>A0A4U8URD1</accession>
<gene>
    <name evidence="1" type="ORF">L596_001871</name>
</gene>
<dbReference type="AlphaFoldDB" id="A0A4U8URD1"/>
<comment type="caution">
    <text evidence="1">The sequence shown here is derived from an EMBL/GenBank/DDBJ whole genome shotgun (WGS) entry which is preliminary data.</text>
</comment>
<protein>
    <submittedName>
        <fullName evidence="1">Uncharacterized protein</fullName>
    </submittedName>
</protein>
<proteinExistence type="predicted"/>
<organism evidence="1 2">
    <name type="scientific">Steinernema carpocapsae</name>
    <name type="common">Entomopathogenic nematode</name>
    <dbReference type="NCBI Taxonomy" id="34508"/>
    <lineage>
        <taxon>Eukaryota</taxon>
        <taxon>Metazoa</taxon>
        <taxon>Ecdysozoa</taxon>
        <taxon>Nematoda</taxon>
        <taxon>Chromadorea</taxon>
        <taxon>Rhabditida</taxon>
        <taxon>Tylenchina</taxon>
        <taxon>Panagrolaimomorpha</taxon>
        <taxon>Strongyloidoidea</taxon>
        <taxon>Steinernematidae</taxon>
        <taxon>Steinernema</taxon>
    </lineage>
</organism>
<evidence type="ECO:0000313" key="2">
    <source>
        <dbReference type="Proteomes" id="UP000298663"/>
    </source>
</evidence>
<reference evidence="1 2" key="2">
    <citation type="journal article" date="2019" name="G3 (Bethesda)">
        <title>Hybrid Assembly of the Genome of the Entomopathogenic Nematode Steinernema carpocapsae Identifies the X-Chromosome.</title>
        <authorList>
            <person name="Serra L."/>
            <person name="Macchietto M."/>
            <person name="Macias-Munoz A."/>
            <person name="McGill C.J."/>
            <person name="Rodriguez I.M."/>
            <person name="Rodriguez B."/>
            <person name="Murad R."/>
            <person name="Mortazavi A."/>
        </authorList>
    </citation>
    <scope>NUCLEOTIDE SEQUENCE [LARGE SCALE GENOMIC DNA]</scope>
    <source>
        <strain evidence="1 2">ALL</strain>
    </source>
</reference>